<organism evidence="5 6">
    <name type="scientific">Qipengyuania atrilutea</name>
    <dbReference type="NCBI Taxonomy" id="2744473"/>
    <lineage>
        <taxon>Bacteria</taxon>
        <taxon>Pseudomonadati</taxon>
        <taxon>Pseudomonadota</taxon>
        <taxon>Alphaproteobacteria</taxon>
        <taxon>Sphingomonadales</taxon>
        <taxon>Erythrobacteraceae</taxon>
        <taxon>Qipengyuania</taxon>
    </lineage>
</organism>
<dbReference type="InterPro" id="IPR051786">
    <property type="entry name" value="ASN_synthetase/amidase"/>
</dbReference>
<dbReference type="SUPFAM" id="SSF52402">
    <property type="entry name" value="Adenine nucleotide alpha hydrolases-like"/>
    <property type="match status" value="1"/>
</dbReference>
<dbReference type="GO" id="GO:0006529">
    <property type="term" value="P:asparagine biosynthetic process"/>
    <property type="evidence" value="ECO:0007669"/>
    <property type="project" value="InterPro"/>
</dbReference>
<comment type="caution">
    <text evidence="5">The sequence shown here is derived from an EMBL/GenBank/DDBJ whole genome shotgun (WGS) entry which is preliminary data.</text>
</comment>
<feature type="domain" description="Asparagine synthetase" evidence="4">
    <location>
        <begin position="235"/>
        <end position="286"/>
    </location>
</feature>
<protein>
    <recommendedName>
        <fullName evidence="2">asparagine synthase (glutamine-hydrolyzing)</fullName>
        <ecNumber evidence="2">6.3.5.4</ecNumber>
    </recommendedName>
</protein>
<dbReference type="Proteomes" id="UP000561438">
    <property type="component" value="Unassembled WGS sequence"/>
</dbReference>
<dbReference type="AlphaFoldDB" id="A0A850H1J4"/>
<evidence type="ECO:0000259" key="4">
    <source>
        <dbReference type="Pfam" id="PF00733"/>
    </source>
</evidence>
<dbReference type="GO" id="GO:0004066">
    <property type="term" value="F:asparagine synthase (glutamine-hydrolyzing) activity"/>
    <property type="evidence" value="ECO:0007669"/>
    <property type="project" value="UniProtKB-EC"/>
</dbReference>
<keyword evidence="6" id="KW-1185">Reference proteome</keyword>
<evidence type="ECO:0000256" key="3">
    <source>
        <dbReference type="ARBA" id="ARBA00048741"/>
    </source>
</evidence>
<dbReference type="PANTHER" id="PTHR43284:SF1">
    <property type="entry name" value="ASPARAGINE SYNTHETASE"/>
    <property type="match status" value="1"/>
</dbReference>
<reference evidence="5 6" key="1">
    <citation type="submission" date="2020-06" db="EMBL/GenBank/DDBJ databases">
        <title>Altererythrobacter sp. HHU K3-1.</title>
        <authorList>
            <person name="Zhang D."/>
            <person name="Xue H."/>
        </authorList>
    </citation>
    <scope>NUCLEOTIDE SEQUENCE [LARGE SCALE GENOMIC DNA]</scope>
    <source>
        <strain evidence="5 6">HHU K3-1</strain>
    </source>
</reference>
<dbReference type="EMBL" id="JABWGV010000002">
    <property type="protein sequence ID" value="NVD44556.1"/>
    <property type="molecule type" value="Genomic_DNA"/>
</dbReference>
<dbReference type="GO" id="GO:0005829">
    <property type="term" value="C:cytosol"/>
    <property type="evidence" value="ECO:0007669"/>
    <property type="project" value="TreeGrafter"/>
</dbReference>
<evidence type="ECO:0000256" key="2">
    <source>
        <dbReference type="ARBA" id="ARBA00012737"/>
    </source>
</evidence>
<dbReference type="Gene3D" id="3.40.50.620">
    <property type="entry name" value="HUPs"/>
    <property type="match status" value="1"/>
</dbReference>
<dbReference type="Pfam" id="PF00733">
    <property type="entry name" value="Asn_synthase"/>
    <property type="match status" value="1"/>
</dbReference>
<comment type="pathway">
    <text evidence="1">Amino-acid biosynthesis; L-asparagine biosynthesis; L-asparagine from L-aspartate (L-Gln route): step 1/1.</text>
</comment>
<dbReference type="InterPro" id="IPR014729">
    <property type="entry name" value="Rossmann-like_a/b/a_fold"/>
</dbReference>
<comment type="catalytic activity">
    <reaction evidence="3">
        <text>L-aspartate + L-glutamine + ATP + H2O = L-asparagine + L-glutamate + AMP + diphosphate + H(+)</text>
        <dbReference type="Rhea" id="RHEA:12228"/>
        <dbReference type="ChEBI" id="CHEBI:15377"/>
        <dbReference type="ChEBI" id="CHEBI:15378"/>
        <dbReference type="ChEBI" id="CHEBI:29985"/>
        <dbReference type="ChEBI" id="CHEBI:29991"/>
        <dbReference type="ChEBI" id="CHEBI:30616"/>
        <dbReference type="ChEBI" id="CHEBI:33019"/>
        <dbReference type="ChEBI" id="CHEBI:58048"/>
        <dbReference type="ChEBI" id="CHEBI:58359"/>
        <dbReference type="ChEBI" id="CHEBI:456215"/>
        <dbReference type="EC" id="6.3.5.4"/>
    </reaction>
</comment>
<dbReference type="PANTHER" id="PTHR43284">
    <property type="entry name" value="ASPARAGINE SYNTHETASE (GLUTAMINE-HYDROLYZING)"/>
    <property type="match status" value="1"/>
</dbReference>
<proteinExistence type="predicted"/>
<dbReference type="Gene3D" id="3.60.20.10">
    <property type="entry name" value="Glutamine Phosphoribosylpyrophosphate, subunit 1, domain 1"/>
    <property type="match status" value="1"/>
</dbReference>
<evidence type="ECO:0000313" key="5">
    <source>
        <dbReference type="EMBL" id="NVD44556.1"/>
    </source>
</evidence>
<dbReference type="SUPFAM" id="SSF56235">
    <property type="entry name" value="N-terminal nucleophile aminohydrolases (Ntn hydrolases)"/>
    <property type="match status" value="1"/>
</dbReference>
<sequence>MIAASVHVASPPAWFRPDRMTSSLGLFAGASAQSWSHDHIDAAFLPVPRASSGGFARGWSPARHKSGLTTLFDGAIDNRADLAKCIGTGEHLADDALYAAAVATLGADADSFVIGQYTSIVIRPDRSMRLARSPWNGPSLFWMAKDDVRAACNIPRPLFACGFPKRLKPDQLAESLFWIENHEGGYFYEGLQYVPHGAIVDVAPDGSAKTHRWYDPHDVPHTRFAKDSDYVEQANELLADAVRAALAPAKRPGILLSGGLDSAIVADGMLRQLPDDRRLHSFTFVPQHPFADTAAPGLFNDDEPRVRAFASMHRRLDPHFSDNDGIDFDGLADKFMAACDIARPGMAISAAYHGPSLDAAKNGCDWLFHAAMGNNSFSQDGRWAYLEFAKQGRWSELWRMLRDHPGDGRPMWRRLLARSFLPQLPAPVRHYARSVVHGTQEPLNAQASLIRPEAREALGLDRLAERTGDLRRGEWFRSRREWLDFIWRSHDLGAEQHYAAEQVYGLKMRDVTAYRPLIEYCAGLPTDQFVRGGVQRFLARRMAANRMPAEQAASTDYGQHNADWHLRMTRRLPGLRAEFERMRHNDVLKRLIDVEAGLKLLEEWPDRTPADPRVIRRHFHALTGAILMASFYRFTHGSNE</sequence>
<dbReference type="InterPro" id="IPR001962">
    <property type="entry name" value="Asn_synthase"/>
</dbReference>
<accession>A0A850H1J4</accession>
<gene>
    <name evidence="5" type="ORF">HUV48_05930</name>
</gene>
<evidence type="ECO:0000313" key="6">
    <source>
        <dbReference type="Proteomes" id="UP000561438"/>
    </source>
</evidence>
<dbReference type="InterPro" id="IPR029055">
    <property type="entry name" value="Ntn_hydrolases_N"/>
</dbReference>
<dbReference type="EC" id="6.3.5.4" evidence="2"/>
<dbReference type="RefSeq" id="WP_176266879.1">
    <property type="nucleotide sequence ID" value="NZ_JABWGV010000002.1"/>
</dbReference>
<name>A0A850H1J4_9SPHN</name>
<evidence type="ECO:0000256" key="1">
    <source>
        <dbReference type="ARBA" id="ARBA00005187"/>
    </source>
</evidence>